<dbReference type="GO" id="GO:0008170">
    <property type="term" value="F:N-methyltransferase activity"/>
    <property type="evidence" value="ECO:0007669"/>
    <property type="project" value="InterPro"/>
</dbReference>
<dbReference type="Gene3D" id="3.40.50.150">
    <property type="entry name" value="Vaccinia Virus protein VP39"/>
    <property type="match status" value="1"/>
</dbReference>
<dbReference type="InterPro" id="IPR029063">
    <property type="entry name" value="SAM-dependent_MTases_sf"/>
</dbReference>
<dbReference type="InterPro" id="IPR050953">
    <property type="entry name" value="N4_N6_ade-DNA_methylase"/>
</dbReference>
<dbReference type="OrthoDB" id="9814572at2"/>
<gene>
    <name evidence="7" type="ORF">EPA93_26135</name>
</gene>
<evidence type="ECO:0000256" key="2">
    <source>
        <dbReference type="ARBA" id="ARBA00022603"/>
    </source>
</evidence>
<keyword evidence="2" id="KW-0489">Methyltransferase</keyword>
<dbReference type="GO" id="GO:0032259">
    <property type="term" value="P:methylation"/>
    <property type="evidence" value="ECO:0007669"/>
    <property type="project" value="UniProtKB-KW"/>
</dbReference>
<accession>A0A4P6JW99</accession>
<keyword evidence="3" id="KW-0808">Transferase</keyword>
<dbReference type="InterPro" id="IPR023135">
    <property type="entry name" value="N6_DNA_MeTrfase_TaqI_C"/>
</dbReference>
<dbReference type="Proteomes" id="UP000290365">
    <property type="component" value="Chromosome"/>
</dbReference>
<dbReference type="Pfam" id="PF12950">
    <property type="entry name" value="TaqI_C"/>
    <property type="match status" value="1"/>
</dbReference>
<evidence type="ECO:0000256" key="1">
    <source>
        <dbReference type="ARBA" id="ARBA00011900"/>
    </source>
</evidence>
<sequence>MIQIDILNWYEASLSPGERKVRGHFSTPPQLVEQILDACGYLPDRDLSCIRVLDPACGSGNFLGAVTRRLAASREQRGTGQRVLLRSVQRNIWGFDTDPIACFLAETQVRMALMQSSIPVRKQHFHIHQADGLAFPWEQGETVDLFLANPPYLAAKNNDLSIYRSTHKKGQADSYLLFLELALQTVRPDGWIGLVLPDPVLARTNATLARQRLLKETTVHHLWHLSGVFAAYVGATVLIAQKRAPARTHQIAWIRGQSSYAAEPKDAAAMQKQGQVSQAFLSIQPAAELRYLLSDRTDELVHRLHTDFCLAANTGRPASLQPLSELVSVRRGEELGKGSPVLQHKLSNRHKEYPVLRGGVDVRPYEIPVGQCWIARERVVKPLERYLSPKLLIVKSTGRLQATLDLQGHIVLQTLYLLNLRLAAANALDELYFLLALLNSRLLREYVYVLSTAYKWVQPQIEQHVLAQLPIPMTNRELRLQVSKRAKLLMHACSPETAVVELKEQEIYEEQERDICKLYATALEEGRLRLSSLSFSVG</sequence>
<keyword evidence="8" id="KW-1185">Reference proteome</keyword>
<evidence type="ECO:0000313" key="8">
    <source>
        <dbReference type="Proteomes" id="UP000290365"/>
    </source>
</evidence>
<dbReference type="GO" id="GO:0009007">
    <property type="term" value="F:site-specific DNA-methyltransferase (adenine-specific) activity"/>
    <property type="evidence" value="ECO:0007669"/>
    <property type="project" value="UniProtKB-EC"/>
</dbReference>
<dbReference type="InterPro" id="IPR003356">
    <property type="entry name" value="DNA_methylase_A-5"/>
</dbReference>
<proteinExistence type="predicted"/>
<reference evidence="7 8" key="1">
    <citation type="submission" date="2019-01" db="EMBL/GenBank/DDBJ databases">
        <title>Ktedonosporobacter rubrisoli SCAWS-G2.</title>
        <authorList>
            <person name="Huang Y."/>
            <person name="Yan B."/>
        </authorList>
    </citation>
    <scope>NUCLEOTIDE SEQUENCE [LARGE SCALE GENOMIC DNA]</scope>
    <source>
        <strain evidence="7 8">SCAWS-G2</strain>
    </source>
</reference>
<dbReference type="RefSeq" id="WP_129890329.1">
    <property type="nucleotide sequence ID" value="NZ_CP035758.1"/>
</dbReference>
<name>A0A4P6JW99_KTERU</name>
<evidence type="ECO:0000256" key="3">
    <source>
        <dbReference type="ARBA" id="ARBA00022679"/>
    </source>
</evidence>
<evidence type="ECO:0000259" key="6">
    <source>
        <dbReference type="Pfam" id="PF12950"/>
    </source>
</evidence>
<feature type="domain" description="DNA methylase adenine-specific" evidence="5">
    <location>
        <begin position="16"/>
        <end position="273"/>
    </location>
</feature>
<dbReference type="PRINTS" id="PR00507">
    <property type="entry name" value="N12N6MTFRASE"/>
</dbReference>
<feature type="domain" description="TaqI-like C-terminal specificity" evidence="6">
    <location>
        <begin position="359"/>
        <end position="471"/>
    </location>
</feature>
<dbReference type="Gene3D" id="3.90.220.10">
    <property type="entry name" value="Adenine-n6-DNA-methyltransferase Taqi, Chain A, domain 2"/>
    <property type="match status" value="1"/>
</dbReference>
<evidence type="ECO:0000256" key="4">
    <source>
        <dbReference type="ARBA" id="ARBA00047942"/>
    </source>
</evidence>
<dbReference type="CDD" id="cd02440">
    <property type="entry name" value="AdoMet_MTases"/>
    <property type="match status" value="1"/>
</dbReference>
<dbReference type="SUPFAM" id="SSF53335">
    <property type="entry name" value="S-adenosyl-L-methionine-dependent methyltransferases"/>
    <property type="match status" value="1"/>
</dbReference>
<dbReference type="Pfam" id="PF02384">
    <property type="entry name" value="N6_Mtase"/>
    <property type="match status" value="1"/>
</dbReference>
<dbReference type="PANTHER" id="PTHR33841:SF1">
    <property type="entry name" value="DNA METHYLTRANSFERASE A"/>
    <property type="match status" value="1"/>
</dbReference>
<dbReference type="EMBL" id="CP035758">
    <property type="protein sequence ID" value="QBD79276.1"/>
    <property type="molecule type" value="Genomic_DNA"/>
</dbReference>
<dbReference type="PANTHER" id="PTHR33841">
    <property type="entry name" value="DNA METHYLTRANSFERASE YEEA-RELATED"/>
    <property type="match status" value="1"/>
</dbReference>
<organism evidence="7 8">
    <name type="scientific">Ktedonosporobacter rubrisoli</name>
    <dbReference type="NCBI Taxonomy" id="2509675"/>
    <lineage>
        <taxon>Bacteria</taxon>
        <taxon>Bacillati</taxon>
        <taxon>Chloroflexota</taxon>
        <taxon>Ktedonobacteria</taxon>
        <taxon>Ktedonobacterales</taxon>
        <taxon>Ktedonosporobacteraceae</taxon>
        <taxon>Ktedonosporobacter</taxon>
    </lineage>
</organism>
<protein>
    <recommendedName>
        <fullName evidence="1">site-specific DNA-methyltransferase (adenine-specific)</fullName>
        <ecNumber evidence="1">2.1.1.72</ecNumber>
    </recommendedName>
</protein>
<dbReference type="AlphaFoldDB" id="A0A4P6JW99"/>
<dbReference type="InterPro" id="IPR025931">
    <property type="entry name" value="TaqI_C"/>
</dbReference>
<dbReference type="EC" id="2.1.1.72" evidence="1"/>
<dbReference type="KEGG" id="kbs:EPA93_26135"/>
<dbReference type="GO" id="GO:0003677">
    <property type="term" value="F:DNA binding"/>
    <property type="evidence" value="ECO:0007669"/>
    <property type="project" value="InterPro"/>
</dbReference>
<evidence type="ECO:0000313" key="7">
    <source>
        <dbReference type="EMBL" id="QBD79276.1"/>
    </source>
</evidence>
<evidence type="ECO:0000259" key="5">
    <source>
        <dbReference type="Pfam" id="PF02384"/>
    </source>
</evidence>
<comment type="catalytic activity">
    <reaction evidence="4">
        <text>a 2'-deoxyadenosine in DNA + S-adenosyl-L-methionine = an N(6)-methyl-2'-deoxyadenosine in DNA + S-adenosyl-L-homocysteine + H(+)</text>
        <dbReference type="Rhea" id="RHEA:15197"/>
        <dbReference type="Rhea" id="RHEA-COMP:12418"/>
        <dbReference type="Rhea" id="RHEA-COMP:12419"/>
        <dbReference type="ChEBI" id="CHEBI:15378"/>
        <dbReference type="ChEBI" id="CHEBI:57856"/>
        <dbReference type="ChEBI" id="CHEBI:59789"/>
        <dbReference type="ChEBI" id="CHEBI:90615"/>
        <dbReference type="ChEBI" id="CHEBI:90616"/>
        <dbReference type="EC" id="2.1.1.72"/>
    </reaction>
</comment>